<reference evidence="1" key="1">
    <citation type="submission" date="2014-09" db="EMBL/GenBank/DDBJ databases">
        <authorList>
            <person name="Magalhaes I.L.F."/>
            <person name="Oliveira U."/>
            <person name="Santos F.R."/>
            <person name="Vidigal T.H.D.A."/>
            <person name="Brescovit A.D."/>
            <person name="Santos A.J."/>
        </authorList>
    </citation>
    <scope>NUCLEOTIDE SEQUENCE</scope>
    <source>
        <tissue evidence="1">Shoot tissue taken approximately 20 cm above the soil surface</tissue>
    </source>
</reference>
<protein>
    <submittedName>
        <fullName evidence="1">Uncharacterized protein</fullName>
    </submittedName>
</protein>
<sequence length="72" mass="8489">MLVQTIVNFIVKTRQMMISAQNVGLQGGRTQQTRLLQLRRSEGRRPQVRYYATFQLNHGLRGYLCTRTRLQH</sequence>
<organism evidence="1">
    <name type="scientific">Arundo donax</name>
    <name type="common">Giant reed</name>
    <name type="synonym">Donax arundinaceus</name>
    <dbReference type="NCBI Taxonomy" id="35708"/>
    <lineage>
        <taxon>Eukaryota</taxon>
        <taxon>Viridiplantae</taxon>
        <taxon>Streptophyta</taxon>
        <taxon>Embryophyta</taxon>
        <taxon>Tracheophyta</taxon>
        <taxon>Spermatophyta</taxon>
        <taxon>Magnoliopsida</taxon>
        <taxon>Liliopsida</taxon>
        <taxon>Poales</taxon>
        <taxon>Poaceae</taxon>
        <taxon>PACMAD clade</taxon>
        <taxon>Arundinoideae</taxon>
        <taxon>Arundineae</taxon>
        <taxon>Arundo</taxon>
    </lineage>
</organism>
<accession>A0A0A8ZGX1</accession>
<proteinExistence type="predicted"/>
<evidence type="ECO:0000313" key="1">
    <source>
        <dbReference type="EMBL" id="JAD38061.1"/>
    </source>
</evidence>
<reference evidence="1" key="2">
    <citation type="journal article" date="2015" name="Data Brief">
        <title>Shoot transcriptome of the giant reed, Arundo donax.</title>
        <authorList>
            <person name="Barrero R.A."/>
            <person name="Guerrero F.D."/>
            <person name="Moolhuijzen P."/>
            <person name="Goolsby J.A."/>
            <person name="Tidwell J."/>
            <person name="Bellgard S.E."/>
            <person name="Bellgard M.I."/>
        </authorList>
    </citation>
    <scope>NUCLEOTIDE SEQUENCE</scope>
    <source>
        <tissue evidence="1">Shoot tissue taken approximately 20 cm above the soil surface</tissue>
    </source>
</reference>
<dbReference type="AlphaFoldDB" id="A0A0A8ZGX1"/>
<dbReference type="EMBL" id="GBRH01259834">
    <property type="protein sequence ID" value="JAD38061.1"/>
    <property type="molecule type" value="Transcribed_RNA"/>
</dbReference>
<name>A0A0A8ZGX1_ARUDO</name>